<evidence type="ECO:0000313" key="2">
    <source>
        <dbReference type="EMBL" id="PCG63151.1"/>
    </source>
</evidence>
<organism evidence="2">
    <name type="scientific">Heliothis virescens</name>
    <name type="common">Tobacco budworm moth</name>
    <dbReference type="NCBI Taxonomy" id="7102"/>
    <lineage>
        <taxon>Eukaryota</taxon>
        <taxon>Metazoa</taxon>
        <taxon>Ecdysozoa</taxon>
        <taxon>Arthropoda</taxon>
        <taxon>Hexapoda</taxon>
        <taxon>Insecta</taxon>
        <taxon>Pterygota</taxon>
        <taxon>Neoptera</taxon>
        <taxon>Endopterygota</taxon>
        <taxon>Lepidoptera</taxon>
        <taxon>Glossata</taxon>
        <taxon>Ditrysia</taxon>
        <taxon>Noctuoidea</taxon>
        <taxon>Noctuidae</taxon>
        <taxon>Heliothinae</taxon>
        <taxon>Heliothis</taxon>
    </lineage>
</organism>
<dbReference type="EMBL" id="NWSH01007007">
    <property type="protein sequence ID" value="PCG63150.1"/>
    <property type="molecule type" value="Genomic_DNA"/>
</dbReference>
<dbReference type="EMBL" id="NWSH01007007">
    <property type="protein sequence ID" value="PCG63151.1"/>
    <property type="molecule type" value="Genomic_DNA"/>
</dbReference>
<feature type="region of interest" description="Disordered" evidence="1">
    <location>
        <begin position="54"/>
        <end position="98"/>
    </location>
</feature>
<evidence type="ECO:0000256" key="1">
    <source>
        <dbReference type="SAM" id="MobiDB-lite"/>
    </source>
</evidence>
<proteinExistence type="predicted"/>
<name>A0A2A4ITV2_HELVI</name>
<comment type="caution">
    <text evidence="2">The sequence shown here is derived from an EMBL/GenBank/DDBJ whole genome shotgun (WGS) entry which is preliminary data.</text>
</comment>
<protein>
    <submittedName>
        <fullName evidence="2">Uncharacterized protein</fullName>
    </submittedName>
</protein>
<feature type="compositionally biased region" description="Basic and acidic residues" evidence="1">
    <location>
        <begin position="59"/>
        <end position="79"/>
    </location>
</feature>
<sequence length="155" mass="16792">MSSLGGQWRVIRHYLSLSNLNAEVEKLVQKLKPASPEQWDNLIRKFEKAVSARLSPGAEADKTEADGKVKNTAVEDIKSKAVSPPASEPKPKDVAPSMAGELSVEGLLQGLRLKKDTQLGKISQPTWKEQKSAVTKVSIRLSSTQTVGVVSNSVM</sequence>
<dbReference type="AlphaFoldDB" id="A0A2A4ITV2"/>
<accession>A0A2A4ITV2</accession>
<reference evidence="2" key="1">
    <citation type="submission" date="2017-09" db="EMBL/GenBank/DDBJ databases">
        <title>Contemporary evolution of a Lepidopteran species, Heliothis virescens, in response to modern agricultural practices.</title>
        <authorList>
            <person name="Fritz M.L."/>
            <person name="Deyonke A.M."/>
            <person name="Papanicolaou A."/>
            <person name="Micinski S."/>
            <person name="Westbrook J."/>
            <person name="Gould F."/>
        </authorList>
    </citation>
    <scope>NUCLEOTIDE SEQUENCE [LARGE SCALE GENOMIC DNA]</scope>
    <source>
        <strain evidence="2">HvINT-</strain>
        <tissue evidence="2">Whole body</tissue>
    </source>
</reference>
<gene>
    <name evidence="2" type="ORF">B5V51_12896</name>
</gene>